<gene>
    <name evidence="4" type="ORF">GNE07_08380</name>
</gene>
<dbReference type="Pfam" id="PF04041">
    <property type="entry name" value="Glyco_hydro_130"/>
    <property type="match status" value="1"/>
</dbReference>
<dbReference type="AlphaFoldDB" id="A0AAW9WEI7"/>
<evidence type="ECO:0000256" key="3">
    <source>
        <dbReference type="ARBA" id="ARBA00024356"/>
    </source>
</evidence>
<dbReference type="PANTHER" id="PTHR35279:SF1">
    <property type="entry name" value="ARABINANASE_LEVANSUCRASE_INVERTASE"/>
    <property type="match status" value="1"/>
</dbReference>
<name>A0AAW9WEI7_9FIRM</name>
<dbReference type="Proteomes" id="UP000434223">
    <property type="component" value="Unassembled WGS sequence"/>
</dbReference>
<dbReference type="Gene3D" id="2.115.10.20">
    <property type="entry name" value="Glycosyl hydrolase domain, family 43"/>
    <property type="match status" value="2"/>
</dbReference>
<reference evidence="4 5" key="1">
    <citation type="submission" date="2019-09" db="EMBL/GenBank/DDBJ databases">
        <title>Draft genome sequencing of Hungatella hathewayi 123Y-2.</title>
        <authorList>
            <person name="Lv Q."/>
            <person name="Li S."/>
        </authorList>
    </citation>
    <scope>NUCLEOTIDE SEQUENCE [LARGE SCALE GENOMIC DNA]</scope>
    <source>
        <strain evidence="4 5">123Y-2</strain>
    </source>
</reference>
<dbReference type="PANTHER" id="PTHR35279">
    <property type="match status" value="1"/>
</dbReference>
<comment type="similarity">
    <text evidence="3">Belongs to the glycosyl hydrolase 130 family.</text>
</comment>
<protein>
    <submittedName>
        <fullName evidence="4">Family 43 glycosylhydrolase</fullName>
    </submittedName>
</protein>
<comment type="caution">
    <text evidence="4">The sequence shown here is derived from an EMBL/GenBank/DDBJ whole genome shotgun (WGS) entry which is preliminary data.</text>
</comment>
<keyword evidence="1" id="KW-0328">Glycosyltransferase</keyword>
<dbReference type="InterPro" id="IPR023296">
    <property type="entry name" value="Glyco_hydro_beta-prop_sf"/>
</dbReference>
<dbReference type="GO" id="GO:0016757">
    <property type="term" value="F:glycosyltransferase activity"/>
    <property type="evidence" value="ECO:0007669"/>
    <property type="project" value="UniProtKB-KW"/>
</dbReference>
<dbReference type="EMBL" id="WNME01000004">
    <property type="protein sequence ID" value="MUB63076.1"/>
    <property type="molecule type" value="Genomic_DNA"/>
</dbReference>
<keyword evidence="2" id="KW-0808">Transferase</keyword>
<dbReference type="RefSeq" id="WP_055649331.1">
    <property type="nucleotide sequence ID" value="NZ_CZAZ01000003.1"/>
</dbReference>
<evidence type="ECO:0000256" key="2">
    <source>
        <dbReference type="ARBA" id="ARBA00022679"/>
    </source>
</evidence>
<sequence>MLKYSEELAKSGFYVTRYEDRFFWDTPENLAVYPYGTSDGWRKYEKNPVLGGEYGTCFDLSVLHEDGIYRMWFSWRPHECIAYTESEDGLNWKEPVEVLRPNPESLWDADELNRPSVIKRDGIYEMWYSGQMKPYTNEGRSCIGYASSRDGIHWERFNTPVLVPDQPWEQKAVMCPHVIYEEETGVYKMWYSGGGNHEPDAVGYAWSRDGRNWEKEVSNPVLRKEEKNPWEREKVAACQVLKWKDYYYMFYIGFIHVDRAAIGLARSKDGISGWERYPANPIIAPDVDGFDEKAVYKPYVLKVQNGWMMWYNGAKYIPDKENLVIEQIGAAFLDREEFWVEQEESYTAAE</sequence>
<dbReference type="SUPFAM" id="SSF75005">
    <property type="entry name" value="Arabinanase/levansucrase/invertase"/>
    <property type="match status" value="1"/>
</dbReference>
<proteinExistence type="inferred from homology"/>
<dbReference type="InterPro" id="IPR007184">
    <property type="entry name" value="Mannoside_phosphorylase"/>
</dbReference>
<accession>A0AAW9WEI7</accession>
<evidence type="ECO:0000313" key="4">
    <source>
        <dbReference type="EMBL" id="MUB63076.1"/>
    </source>
</evidence>
<evidence type="ECO:0000256" key="1">
    <source>
        <dbReference type="ARBA" id="ARBA00022676"/>
    </source>
</evidence>
<evidence type="ECO:0000313" key="5">
    <source>
        <dbReference type="Proteomes" id="UP000434223"/>
    </source>
</evidence>
<organism evidence="4 5">
    <name type="scientific">Hungatella hathewayi</name>
    <dbReference type="NCBI Taxonomy" id="154046"/>
    <lineage>
        <taxon>Bacteria</taxon>
        <taxon>Bacillati</taxon>
        <taxon>Bacillota</taxon>
        <taxon>Clostridia</taxon>
        <taxon>Lachnospirales</taxon>
        <taxon>Lachnospiraceae</taxon>
        <taxon>Hungatella</taxon>
    </lineage>
</organism>